<dbReference type="AlphaFoldDB" id="A0A9W6H2X8"/>
<proteinExistence type="predicted"/>
<feature type="region of interest" description="Disordered" evidence="1">
    <location>
        <begin position="1"/>
        <end position="29"/>
    </location>
</feature>
<feature type="compositionally biased region" description="Basic and acidic residues" evidence="1">
    <location>
        <begin position="13"/>
        <end position="29"/>
    </location>
</feature>
<reference evidence="2" key="2">
    <citation type="submission" date="2023-01" db="EMBL/GenBank/DDBJ databases">
        <authorList>
            <person name="Sun Q."/>
            <person name="Evtushenko L."/>
        </authorList>
    </citation>
    <scope>NUCLEOTIDE SEQUENCE</scope>
    <source>
        <strain evidence="2">VKM Ac-1020</strain>
    </source>
</reference>
<organism evidence="2 3">
    <name type="scientific">Microbacterium barkeri</name>
    <dbReference type="NCBI Taxonomy" id="33917"/>
    <lineage>
        <taxon>Bacteria</taxon>
        <taxon>Bacillati</taxon>
        <taxon>Actinomycetota</taxon>
        <taxon>Actinomycetes</taxon>
        <taxon>Micrococcales</taxon>
        <taxon>Microbacteriaceae</taxon>
        <taxon>Microbacterium</taxon>
    </lineage>
</organism>
<reference evidence="2" key="1">
    <citation type="journal article" date="2014" name="Int. J. Syst. Evol. Microbiol.">
        <title>Complete genome sequence of Corynebacterium casei LMG S-19264T (=DSM 44701T), isolated from a smear-ripened cheese.</title>
        <authorList>
            <consortium name="US DOE Joint Genome Institute (JGI-PGF)"/>
            <person name="Walter F."/>
            <person name="Albersmeier A."/>
            <person name="Kalinowski J."/>
            <person name="Ruckert C."/>
        </authorList>
    </citation>
    <scope>NUCLEOTIDE SEQUENCE</scope>
    <source>
        <strain evidence="2">VKM Ac-1020</strain>
    </source>
</reference>
<name>A0A9W6H2X8_9MICO</name>
<gene>
    <name evidence="2" type="ORF">GCM10017576_15000</name>
</gene>
<sequence length="66" mass="7721">MRDFFSRTPCGRRILDSTRHRPPPDRRQKENIMNAPALEYDTDAFDFAAVPAWFDRHPSQAEGEDD</sequence>
<dbReference type="Proteomes" id="UP001142462">
    <property type="component" value="Unassembled WGS sequence"/>
</dbReference>
<evidence type="ECO:0000256" key="1">
    <source>
        <dbReference type="SAM" id="MobiDB-lite"/>
    </source>
</evidence>
<comment type="caution">
    <text evidence="2">The sequence shown here is derived from an EMBL/GenBank/DDBJ whole genome shotgun (WGS) entry which is preliminary data.</text>
</comment>
<evidence type="ECO:0000313" key="2">
    <source>
        <dbReference type="EMBL" id="GLJ61371.1"/>
    </source>
</evidence>
<dbReference type="EMBL" id="BSEJ01000006">
    <property type="protein sequence ID" value="GLJ61371.1"/>
    <property type="molecule type" value="Genomic_DNA"/>
</dbReference>
<keyword evidence="3" id="KW-1185">Reference proteome</keyword>
<accession>A0A9W6H2X8</accession>
<protein>
    <submittedName>
        <fullName evidence="2">Uncharacterized protein</fullName>
    </submittedName>
</protein>
<evidence type="ECO:0000313" key="3">
    <source>
        <dbReference type="Proteomes" id="UP001142462"/>
    </source>
</evidence>